<feature type="transmembrane region" description="Helical" evidence="10">
    <location>
        <begin position="564"/>
        <end position="587"/>
    </location>
</feature>
<dbReference type="OrthoDB" id="3222at2759"/>
<feature type="compositionally biased region" description="Basic and acidic residues" evidence="9">
    <location>
        <begin position="619"/>
        <end position="635"/>
    </location>
</feature>
<dbReference type="InterPro" id="IPR023271">
    <property type="entry name" value="Aquaporin-like"/>
</dbReference>
<keyword evidence="3" id="KW-0813">Transport</keyword>
<comment type="subcellular location">
    <subcellularLocation>
        <location evidence="1">Membrane</location>
        <topology evidence="1">Multi-pass membrane protein</topology>
    </subcellularLocation>
</comment>
<keyword evidence="4" id="KW-0489">Methyltransferase</keyword>
<feature type="transmembrane region" description="Helical" evidence="10">
    <location>
        <begin position="513"/>
        <end position="532"/>
    </location>
</feature>
<evidence type="ECO:0000256" key="7">
    <source>
        <dbReference type="ARBA" id="ARBA00022989"/>
    </source>
</evidence>
<dbReference type="Pfam" id="PF00230">
    <property type="entry name" value="MIP"/>
    <property type="match status" value="1"/>
</dbReference>
<dbReference type="InterPro" id="IPR007213">
    <property type="entry name" value="Ppm1/Ppm2/Tcmp"/>
</dbReference>
<dbReference type="InterPro" id="IPR050363">
    <property type="entry name" value="MIP/Aquaporin"/>
</dbReference>
<protein>
    <submittedName>
        <fullName evidence="11">Tetracenomycin polyketide synthesis O-methyltransferase TcmP</fullName>
    </submittedName>
</protein>
<comment type="similarity">
    <text evidence="2">Belongs to the MIP/aquaporin (TC 1.A.8) family.</text>
</comment>
<name>A0A194VFQ4_CYTMA</name>
<proteinExistence type="inferred from homology"/>
<organism evidence="11 12">
    <name type="scientific">Cytospora mali</name>
    <name type="common">Apple Valsa canker fungus</name>
    <name type="synonym">Valsa mali</name>
    <dbReference type="NCBI Taxonomy" id="578113"/>
    <lineage>
        <taxon>Eukaryota</taxon>
        <taxon>Fungi</taxon>
        <taxon>Dikarya</taxon>
        <taxon>Ascomycota</taxon>
        <taxon>Pezizomycotina</taxon>
        <taxon>Sordariomycetes</taxon>
        <taxon>Sordariomycetidae</taxon>
        <taxon>Diaporthales</taxon>
        <taxon>Cytosporaceae</taxon>
        <taxon>Cytospora</taxon>
    </lineage>
</organism>
<feature type="region of interest" description="Disordered" evidence="9">
    <location>
        <begin position="609"/>
        <end position="732"/>
    </location>
</feature>
<keyword evidence="5" id="KW-0808">Transferase</keyword>
<dbReference type="Proteomes" id="UP000078576">
    <property type="component" value="Unassembled WGS sequence"/>
</dbReference>
<keyword evidence="8 10" id="KW-0472">Membrane</keyword>
<feature type="compositionally biased region" description="Basic and acidic residues" evidence="9">
    <location>
        <begin position="668"/>
        <end position="698"/>
    </location>
</feature>
<sequence length="775" mass="86934">MDSPSQAPGKKFKPNLTGTQETLLAILHSRAIDAKSAKPILGDQYAARIVDQLDYDFSKLGGRPAKAAALSIRAKFLDRWVAETLLQARQQREPVTVLHLAAGLDTRALRLQEVCGVDEHGDGGGEEGLIRWVDVDLPDVVEVRQKLGLPAPEARRMRYELVGADVTAENWLAGLNVPRDRATFVVFEGLTMYLQPDQGRALVESLTGYFVGGRSQMAFDCVNWFSLLSQRLEPIVTKTGSRFSWAINEPRELEGWHEGLRLRDEVLVADNPENVNLPAVVRWVFWVCSWIPGLRTMGSERKPRTLSLLETTRGRLGLQPDITTRPGTHANLELNWWQRMRHVFREPILEFWGVLVMALIGGSVVAVTYLSDYKDGNWLTICFGWSAGMMFGIYVAGDSGAYLNPAITLTNCLFRGLPIRRWPSYALSQVLGAFCAHGLVYANYISAIDQYEGHDVRSIPPSSTSTASFFCTFPESFTPLGSRIFSEFIANFFVTFLIFGVRDENGADLKGGGFFVIAFFWLNFAMIAAFGWETGSPSNPARDLTGRTWLAILGYKNAWSAYDYYFWIPLFVPFIGCFCGALAYDVFIYTGDSPINNGAWNPKRWWNSIPKPKKGGKKRQPDEENLEVKGGRDELELSSSDRINTDSGSQEPTSDMSTGSQGIQGDDWAQKTEPGRSETYEKKYDSKPSFKDTGRGWDEQPATGFFAEEQNDGYERNASKRRMRRDEKINPTEAQKIANENMTKTIEETHDMMMGKKPMQGVKMENDNKSTGYDS</sequence>
<dbReference type="PANTHER" id="PTHR43829:SF9">
    <property type="entry name" value="AQUAPORIN-9"/>
    <property type="match status" value="1"/>
</dbReference>
<dbReference type="PRINTS" id="PR00783">
    <property type="entry name" value="MINTRINSICP"/>
</dbReference>
<feature type="transmembrane region" description="Helical" evidence="10">
    <location>
        <begin position="348"/>
        <end position="370"/>
    </location>
</feature>
<evidence type="ECO:0000313" key="11">
    <source>
        <dbReference type="EMBL" id="KUI62835.1"/>
    </source>
</evidence>
<feature type="region of interest" description="Disordered" evidence="9">
    <location>
        <begin position="751"/>
        <end position="775"/>
    </location>
</feature>
<dbReference type="SUPFAM" id="SSF53335">
    <property type="entry name" value="S-adenosyl-L-methionine-dependent methyltransferases"/>
    <property type="match status" value="1"/>
</dbReference>
<keyword evidence="12" id="KW-1185">Reference proteome</keyword>
<keyword evidence="6 10" id="KW-0812">Transmembrane</keyword>
<dbReference type="GO" id="GO:0015254">
    <property type="term" value="F:glycerol channel activity"/>
    <property type="evidence" value="ECO:0007669"/>
    <property type="project" value="TreeGrafter"/>
</dbReference>
<reference evidence="12" key="1">
    <citation type="submission" date="2014-12" db="EMBL/GenBank/DDBJ databases">
        <title>Genome Sequence of Valsa Canker Pathogens Uncovers a Specific Adaption of Colonization on Woody Bark.</title>
        <authorList>
            <person name="Yin Z."/>
            <person name="Liu H."/>
            <person name="Gao X."/>
            <person name="Li Z."/>
            <person name="Song N."/>
            <person name="Ke X."/>
            <person name="Dai Q."/>
            <person name="Wu Y."/>
            <person name="Sun Y."/>
            <person name="Xu J.-R."/>
            <person name="Kang Z.K."/>
            <person name="Wang L."/>
            <person name="Huang L."/>
        </authorList>
    </citation>
    <scope>NUCLEOTIDE SEQUENCE [LARGE SCALE GENOMIC DNA]</scope>
    <source>
        <strain evidence="12">SXYL134</strain>
    </source>
</reference>
<dbReference type="GO" id="GO:0032259">
    <property type="term" value="P:methylation"/>
    <property type="evidence" value="ECO:0007669"/>
    <property type="project" value="UniProtKB-KW"/>
</dbReference>
<evidence type="ECO:0000256" key="5">
    <source>
        <dbReference type="ARBA" id="ARBA00022679"/>
    </source>
</evidence>
<gene>
    <name evidence="11" type="ORF">VP1G_09971</name>
</gene>
<dbReference type="AlphaFoldDB" id="A0A194VFQ4"/>
<evidence type="ECO:0000313" key="12">
    <source>
        <dbReference type="Proteomes" id="UP000078576"/>
    </source>
</evidence>
<keyword evidence="7 10" id="KW-1133">Transmembrane helix</keyword>
<evidence type="ECO:0000256" key="9">
    <source>
        <dbReference type="SAM" id="MobiDB-lite"/>
    </source>
</evidence>
<feature type="compositionally biased region" description="Polar residues" evidence="9">
    <location>
        <begin position="637"/>
        <end position="663"/>
    </location>
</feature>
<dbReference type="GO" id="GO:0005886">
    <property type="term" value="C:plasma membrane"/>
    <property type="evidence" value="ECO:0007669"/>
    <property type="project" value="TreeGrafter"/>
</dbReference>
<dbReference type="InterPro" id="IPR029063">
    <property type="entry name" value="SAM-dependent_MTases_sf"/>
</dbReference>
<dbReference type="Gene3D" id="1.20.1080.10">
    <property type="entry name" value="Glycerol uptake facilitator protein"/>
    <property type="match status" value="1"/>
</dbReference>
<dbReference type="Pfam" id="PF04072">
    <property type="entry name" value="LCM"/>
    <property type="match status" value="1"/>
</dbReference>
<evidence type="ECO:0000256" key="1">
    <source>
        <dbReference type="ARBA" id="ARBA00004141"/>
    </source>
</evidence>
<evidence type="ECO:0000256" key="4">
    <source>
        <dbReference type="ARBA" id="ARBA00022603"/>
    </source>
</evidence>
<dbReference type="GO" id="GO:0015250">
    <property type="term" value="F:water channel activity"/>
    <property type="evidence" value="ECO:0007669"/>
    <property type="project" value="TreeGrafter"/>
</dbReference>
<dbReference type="STRING" id="694573.A0A194VFQ4"/>
<evidence type="ECO:0000256" key="6">
    <source>
        <dbReference type="ARBA" id="ARBA00022692"/>
    </source>
</evidence>
<evidence type="ECO:0000256" key="8">
    <source>
        <dbReference type="ARBA" id="ARBA00023136"/>
    </source>
</evidence>
<dbReference type="PANTHER" id="PTHR43829">
    <property type="entry name" value="AQUAPORIN OR AQUAGLYCEROPORIN RELATED"/>
    <property type="match status" value="1"/>
</dbReference>
<evidence type="ECO:0000256" key="3">
    <source>
        <dbReference type="ARBA" id="ARBA00022448"/>
    </source>
</evidence>
<evidence type="ECO:0000256" key="10">
    <source>
        <dbReference type="SAM" id="Phobius"/>
    </source>
</evidence>
<dbReference type="SUPFAM" id="SSF81338">
    <property type="entry name" value="Aquaporin-like"/>
    <property type="match status" value="1"/>
</dbReference>
<dbReference type="EMBL" id="KN714836">
    <property type="protein sequence ID" value="KUI62835.1"/>
    <property type="molecule type" value="Genomic_DNA"/>
</dbReference>
<dbReference type="GO" id="GO:0008168">
    <property type="term" value="F:methyltransferase activity"/>
    <property type="evidence" value="ECO:0007669"/>
    <property type="project" value="UniProtKB-KW"/>
</dbReference>
<evidence type="ECO:0000256" key="2">
    <source>
        <dbReference type="ARBA" id="ARBA00006175"/>
    </source>
</evidence>
<dbReference type="Gene3D" id="3.40.50.150">
    <property type="entry name" value="Vaccinia Virus protein VP39"/>
    <property type="match status" value="1"/>
</dbReference>
<dbReference type="InterPro" id="IPR000425">
    <property type="entry name" value="MIP"/>
</dbReference>
<feature type="transmembrane region" description="Helical" evidence="10">
    <location>
        <begin position="484"/>
        <end position="501"/>
    </location>
</feature>
<feature type="transmembrane region" description="Helical" evidence="10">
    <location>
        <begin position="376"/>
        <end position="396"/>
    </location>
</feature>
<feature type="compositionally biased region" description="Basic and acidic residues" evidence="9">
    <location>
        <begin position="713"/>
        <end position="730"/>
    </location>
</feature>
<accession>A0A194VFQ4</accession>